<evidence type="ECO:0000313" key="1">
    <source>
        <dbReference type="EMBL" id="KNE57595.1"/>
    </source>
</evidence>
<sequence>MIATARNALVRAAVPALAATSAAAAVRPALIAATRPASLPHSATCPCCAPTTHRAFSTTRIARASETDSLLADLATKLQSSPAFLKAVQDFQDTLAAKGITPDQLAKPSVKLFQVLADKDVRAKTEALALALREAGVTDDQVRAAAQEFSSGSLFSSLFSGKAGNSSKPE</sequence>
<dbReference type="OrthoDB" id="5597852at2759"/>
<dbReference type="Proteomes" id="UP000054350">
    <property type="component" value="Unassembled WGS sequence"/>
</dbReference>
<dbReference type="VEuPathDB" id="FungiDB:AMAG_03285"/>
<gene>
    <name evidence="1" type="ORF">AMAG_03285</name>
</gene>
<accession>A0A0L0S563</accession>
<name>A0A0L0S563_ALLM3</name>
<evidence type="ECO:0000313" key="2">
    <source>
        <dbReference type="Proteomes" id="UP000054350"/>
    </source>
</evidence>
<reference evidence="2" key="2">
    <citation type="submission" date="2009-11" db="EMBL/GenBank/DDBJ databases">
        <title>The Genome Sequence of Allomyces macrogynus strain ATCC 38327.</title>
        <authorList>
            <consortium name="The Broad Institute Genome Sequencing Platform"/>
            <person name="Russ C."/>
            <person name="Cuomo C."/>
            <person name="Shea T."/>
            <person name="Young S.K."/>
            <person name="Zeng Q."/>
            <person name="Koehrsen M."/>
            <person name="Haas B."/>
            <person name="Borodovsky M."/>
            <person name="Guigo R."/>
            <person name="Alvarado L."/>
            <person name="Berlin A."/>
            <person name="Borenstein D."/>
            <person name="Chen Z."/>
            <person name="Engels R."/>
            <person name="Freedman E."/>
            <person name="Gellesch M."/>
            <person name="Goldberg J."/>
            <person name="Griggs A."/>
            <person name="Gujja S."/>
            <person name="Heiman D."/>
            <person name="Hepburn T."/>
            <person name="Howarth C."/>
            <person name="Jen D."/>
            <person name="Larson L."/>
            <person name="Lewis B."/>
            <person name="Mehta T."/>
            <person name="Park D."/>
            <person name="Pearson M."/>
            <person name="Roberts A."/>
            <person name="Saif S."/>
            <person name="Shenoy N."/>
            <person name="Sisk P."/>
            <person name="Stolte C."/>
            <person name="Sykes S."/>
            <person name="Walk T."/>
            <person name="White J."/>
            <person name="Yandava C."/>
            <person name="Burger G."/>
            <person name="Gray M.W."/>
            <person name="Holland P.W.H."/>
            <person name="King N."/>
            <person name="Lang F.B.F."/>
            <person name="Roger A.J."/>
            <person name="Ruiz-Trillo I."/>
            <person name="Lander E."/>
            <person name="Nusbaum C."/>
        </authorList>
    </citation>
    <scope>NUCLEOTIDE SEQUENCE [LARGE SCALE GENOMIC DNA]</scope>
    <source>
        <strain evidence="2">ATCC 38327</strain>
    </source>
</reference>
<organism evidence="1 2">
    <name type="scientific">Allomyces macrogynus (strain ATCC 38327)</name>
    <name type="common">Allomyces javanicus var. macrogynus</name>
    <dbReference type="NCBI Taxonomy" id="578462"/>
    <lineage>
        <taxon>Eukaryota</taxon>
        <taxon>Fungi</taxon>
        <taxon>Fungi incertae sedis</taxon>
        <taxon>Blastocladiomycota</taxon>
        <taxon>Blastocladiomycetes</taxon>
        <taxon>Blastocladiales</taxon>
        <taxon>Blastocladiaceae</taxon>
        <taxon>Allomyces</taxon>
    </lineage>
</organism>
<proteinExistence type="predicted"/>
<keyword evidence="2" id="KW-1185">Reference proteome</keyword>
<reference evidence="1 2" key="1">
    <citation type="submission" date="2009-11" db="EMBL/GenBank/DDBJ databases">
        <title>Annotation of Allomyces macrogynus ATCC 38327.</title>
        <authorList>
            <consortium name="The Broad Institute Genome Sequencing Platform"/>
            <person name="Russ C."/>
            <person name="Cuomo C."/>
            <person name="Burger G."/>
            <person name="Gray M.W."/>
            <person name="Holland P.W.H."/>
            <person name="King N."/>
            <person name="Lang F.B.F."/>
            <person name="Roger A.J."/>
            <person name="Ruiz-Trillo I."/>
            <person name="Young S.K."/>
            <person name="Zeng Q."/>
            <person name="Gargeya S."/>
            <person name="Fitzgerald M."/>
            <person name="Haas B."/>
            <person name="Abouelleil A."/>
            <person name="Alvarado L."/>
            <person name="Arachchi H.M."/>
            <person name="Berlin A."/>
            <person name="Chapman S.B."/>
            <person name="Gearin G."/>
            <person name="Goldberg J."/>
            <person name="Griggs A."/>
            <person name="Gujja S."/>
            <person name="Hansen M."/>
            <person name="Heiman D."/>
            <person name="Howarth C."/>
            <person name="Larimer J."/>
            <person name="Lui A."/>
            <person name="MacDonald P.J.P."/>
            <person name="McCowen C."/>
            <person name="Montmayeur A."/>
            <person name="Murphy C."/>
            <person name="Neiman D."/>
            <person name="Pearson M."/>
            <person name="Priest M."/>
            <person name="Roberts A."/>
            <person name="Saif S."/>
            <person name="Shea T."/>
            <person name="Sisk P."/>
            <person name="Stolte C."/>
            <person name="Sykes S."/>
            <person name="Wortman J."/>
            <person name="Nusbaum C."/>
            <person name="Birren B."/>
        </authorList>
    </citation>
    <scope>NUCLEOTIDE SEQUENCE [LARGE SCALE GENOMIC DNA]</scope>
    <source>
        <strain evidence="1 2">ATCC 38327</strain>
    </source>
</reference>
<dbReference type="AlphaFoldDB" id="A0A0L0S563"/>
<dbReference type="EMBL" id="GG745331">
    <property type="protein sequence ID" value="KNE57595.1"/>
    <property type="molecule type" value="Genomic_DNA"/>
</dbReference>
<protein>
    <submittedName>
        <fullName evidence="1">Uncharacterized protein</fullName>
    </submittedName>
</protein>